<dbReference type="GO" id="GO:0003723">
    <property type="term" value="F:RNA binding"/>
    <property type="evidence" value="ECO:0007669"/>
    <property type="project" value="UniProtKB-KW"/>
</dbReference>
<proteinExistence type="predicted"/>
<dbReference type="InterPro" id="IPR000851">
    <property type="entry name" value="Ribosomal_uS5"/>
</dbReference>
<dbReference type="EMBL" id="BAABME010039606">
    <property type="protein sequence ID" value="GAA0168980.1"/>
    <property type="molecule type" value="Genomic_DNA"/>
</dbReference>
<sequence>MNTNRATRAIWERLRLSYKGRTRLFCAESEAAPPPPPRAPPPPLSSKPNERLFQNVMMSAEREIRRMKGLDPNEVEVPDDICFKPIRELLELQKSKSGDMGPYPEPTDSDSDDDEFIDRASLQKKDDIVKKKLTHHQQLLNNFARSDNLDEAFSWMKRVDKFEEKHFNLRPEYRVIGELMNRLKVAQGKEKFLLQMKLNRAMRMMEWKEAFDPNDPANYGVIQQEQTVPSAELEENAGFEKQKQLIQGAEDDSMEFNDMKEKDDILLEKLTAIDKILEEKLAALDHTFGRKGKLLEEEIRDLAEERNSLTEQKRQPLYRKVSQCMLHS</sequence>
<feature type="compositionally biased region" description="Pro residues" evidence="2">
    <location>
        <begin position="32"/>
        <end position="45"/>
    </location>
</feature>
<dbReference type="PANTHER" id="PTHR48432">
    <property type="entry name" value="S5 DRBM DOMAIN-CONTAINING PROTEIN"/>
    <property type="match status" value="1"/>
</dbReference>
<keyword evidence="3" id="KW-0687">Ribonucleoprotein</keyword>
<organism evidence="3 4">
    <name type="scientific">Lithospermum erythrorhizon</name>
    <name type="common">Purple gromwell</name>
    <name type="synonym">Lithospermum officinale var. erythrorhizon</name>
    <dbReference type="NCBI Taxonomy" id="34254"/>
    <lineage>
        <taxon>Eukaryota</taxon>
        <taxon>Viridiplantae</taxon>
        <taxon>Streptophyta</taxon>
        <taxon>Embryophyta</taxon>
        <taxon>Tracheophyta</taxon>
        <taxon>Spermatophyta</taxon>
        <taxon>Magnoliopsida</taxon>
        <taxon>eudicotyledons</taxon>
        <taxon>Gunneridae</taxon>
        <taxon>Pentapetalae</taxon>
        <taxon>asterids</taxon>
        <taxon>lamiids</taxon>
        <taxon>Boraginales</taxon>
        <taxon>Boraginaceae</taxon>
        <taxon>Boraginoideae</taxon>
        <taxon>Lithospermeae</taxon>
        <taxon>Lithospermum</taxon>
    </lineage>
</organism>
<name>A0AAV3R1F4_LITER</name>
<feature type="region of interest" description="Disordered" evidence="2">
    <location>
        <begin position="27"/>
        <end position="49"/>
    </location>
</feature>
<dbReference type="GO" id="GO:0003735">
    <property type="term" value="F:structural constituent of ribosome"/>
    <property type="evidence" value="ECO:0007669"/>
    <property type="project" value="InterPro"/>
</dbReference>
<evidence type="ECO:0000313" key="4">
    <source>
        <dbReference type="Proteomes" id="UP001454036"/>
    </source>
</evidence>
<feature type="region of interest" description="Disordered" evidence="2">
    <location>
        <begin position="94"/>
        <end position="114"/>
    </location>
</feature>
<evidence type="ECO:0000256" key="1">
    <source>
        <dbReference type="ARBA" id="ARBA00022884"/>
    </source>
</evidence>
<dbReference type="Proteomes" id="UP001454036">
    <property type="component" value="Unassembled WGS sequence"/>
</dbReference>
<evidence type="ECO:0000256" key="2">
    <source>
        <dbReference type="SAM" id="MobiDB-lite"/>
    </source>
</evidence>
<reference evidence="3 4" key="1">
    <citation type="submission" date="2024-01" db="EMBL/GenBank/DDBJ databases">
        <title>The complete chloroplast genome sequence of Lithospermum erythrorhizon: insights into the phylogenetic relationship among Boraginaceae species and the maternal lineages of purple gromwells.</title>
        <authorList>
            <person name="Okada T."/>
            <person name="Watanabe K."/>
        </authorList>
    </citation>
    <scope>NUCLEOTIDE SEQUENCE [LARGE SCALE GENOMIC DNA]</scope>
</reference>
<keyword evidence="4" id="KW-1185">Reference proteome</keyword>
<dbReference type="AlphaFoldDB" id="A0AAV3R1F4"/>
<protein>
    <submittedName>
        <fullName evidence="3">Ribosomal protein</fullName>
    </submittedName>
</protein>
<dbReference type="PANTHER" id="PTHR48432:SF1">
    <property type="entry name" value="S5 DRBM DOMAIN-CONTAINING PROTEIN"/>
    <property type="match status" value="1"/>
</dbReference>
<keyword evidence="1" id="KW-0694">RNA-binding</keyword>
<accession>A0AAV3R1F4</accession>
<evidence type="ECO:0000313" key="3">
    <source>
        <dbReference type="EMBL" id="GAA0168980.1"/>
    </source>
</evidence>
<dbReference type="GO" id="GO:0006412">
    <property type="term" value="P:translation"/>
    <property type="evidence" value="ECO:0007669"/>
    <property type="project" value="InterPro"/>
</dbReference>
<dbReference type="GO" id="GO:0005840">
    <property type="term" value="C:ribosome"/>
    <property type="evidence" value="ECO:0007669"/>
    <property type="project" value="UniProtKB-KW"/>
</dbReference>
<comment type="caution">
    <text evidence="3">The sequence shown here is derived from an EMBL/GenBank/DDBJ whole genome shotgun (WGS) entry which is preliminary data.</text>
</comment>
<keyword evidence="3" id="KW-0689">Ribosomal protein</keyword>
<gene>
    <name evidence="3" type="ORF">LIER_43833</name>
</gene>